<evidence type="ECO:0008006" key="5">
    <source>
        <dbReference type="Google" id="ProtNLM"/>
    </source>
</evidence>
<dbReference type="Proteomes" id="UP000319498">
    <property type="component" value="Unassembled WGS sequence"/>
</dbReference>
<comment type="caution">
    <text evidence="2">The sequence shown here is derived from an EMBL/GenBank/DDBJ whole genome shotgun (WGS) entry which is preliminary data.</text>
</comment>
<reference evidence="1 4" key="2">
    <citation type="submission" date="2019-06" db="EMBL/GenBank/DDBJ databases">
        <title>Whole genome shotgun sequence of Brevibacillus formosus NBRC 15716.</title>
        <authorList>
            <person name="Hosoyama A."/>
            <person name="Uohara A."/>
            <person name="Ohji S."/>
            <person name="Ichikawa N."/>
        </authorList>
    </citation>
    <scope>NUCLEOTIDE SEQUENCE [LARGE SCALE GENOMIC DNA]</scope>
    <source>
        <strain evidence="1 4">NBRC 15716</strain>
    </source>
</reference>
<gene>
    <name evidence="2" type="ORF">AA984_11760</name>
    <name evidence="1" type="ORF">BFO01nite_11010</name>
</gene>
<sequence length="275" mass="30448">MDIREMVASITKEILQSMNTEKQSSTAPRVLYVFCDSQAHEAFQDHFIQLKNHGICHDILFLDGETSSWLGMHKIECGGAGKILTADEYAPAPLEVPKDYVGIVIPEIDLDNAARIASGLKGTIKAEIVFSALVTGKFVIAGSDVPGIKRADRRTLQTLTLTPAYEKLFNRHVESMKELGVEFAEQRRLADRVVSKLKSQLQKVETTSKTEQPTLTPLDEQEAVFSGKLLTADWIRSQPELRDTTLIVKKGAIVSPLAYDSMRERGITVSYLGKG</sequence>
<evidence type="ECO:0000313" key="1">
    <source>
        <dbReference type="EMBL" id="GED56969.1"/>
    </source>
</evidence>
<protein>
    <recommendedName>
        <fullName evidence="5">Ethanolamine utilization protein</fullName>
    </recommendedName>
</protein>
<evidence type="ECO:0000313" key="3">
    <source>
        <dbReference type="Proteomes" id="UP000035218"/>
    </source>
</evidence>
<dbReference type="EMBL" id="LDCN01000003">
    <property type="protein sequence ID" value="KLH99181.1"/>
    <property type="molecule type" value="Genomic_DNA"/>
</dbReference>
<evidence type="ECO:0000313" key="4">
    <source>
        <dbReference type="Proteomes" id="UP000319498"/>
    </source>
</evidence>
<name>A0A837KQG2_9BACL</name>
<organism evidence="2 3">
    <name type="scientific">Brevibacillus formosus</name>
    <dbReference type="NCBI Taxonomy" id="54913"/>
    <lineage>
        <taxon>Bacteria</taxon>
        <taxon>Bacillati</taxon>
        <taxon>Bacillota</taxon>
        <taxon>Bacilli</taxon>
        <taxon>Bacillales</taxon>
        <taxon>Paenibacillaceae</taxon>
        <taxon>Brevibacillus</taxon>
    </lineage>
</organism>
<dbReference type="AlphaFoldDB" id="A0A837KQG2"/>
<dbReference type="EMBL" id="BJOL01000006">
    <property type="protein sequence ID" value="GED56969.1"/>
    <property type="molecule type" value="Genomic_DNA"/>
</dbReference>
<evidence type="ECO:0000313" key="2">
    <source>
        <dbReference type="EMBL" id="KLH99181.1"/>
    </source>
</evidence>
<dbReference type="Proteomes" id="UP000035218">
    <property type="component" value="Unassembled WGS sequence"/>
</dbReference>
<accession>A0A837KQG2</accession>
<dbReference type="OrthoDB" id="2827920at2"/>
<keyword evidence="4" id="KW-1185">Reference proteome</keyword>
<dbReference type="RefSeq" id="WP_047069986.1">
    <property type="nucleotide sequence ID" value="NZ_BJOL01000006.1"/>
</dbReference>
<reference evidence="2 3" key="1">
    <citation type="submission" date="2015-05" db="EMBL/GenBank/DDBJ databases">
        <title>Genome sequencing project for genomic taxonomy and phylogenomics of Bacillus-like bacteria.</title>
        <authorList>
            <person name="Liu B."/>
            <person name="Wang J."/>
            <person name="Zhu Y."/>
            <person name="Liu G."/>
            <person name="Chen Q."/>
            <person name="Chen Z."/>
            <person name="Lan J."/>
            <person name="Che J."/>
            <person name="Ge C."/>
            <person name="Shi H."/>
            <person name="Pan Z."/>
            <person name="Liu X."/>
        </authorList>
    </citation>
    <scope>NUCLEOTIDE SEQUENCE [LARGE SCALE GENOMIC DNA]</scope>
    <source>
        <strain evidence="2 3">DSM 9885</strain>
    </source>
</reference>
<proteinExistence type="predicted"/>
<dbReference type="GeneID" id="87585745"/>